<keyword evidence="2" id="KW-0645">Protease</keyword>
<dbReference type="PROSITE" id="PS51935">
    <property type="entry name" value="NLPC_P60"/>
    <property type="match status" value="1"/>
</dbReference>
<proteinExistence type="inferred from homology"/>
<evidence type="ECO:0000256" key="4">
    <source>
        <dbReference type="ARBA" id="ARBA00022807"/>
    </source>
</evidence>
<evidence type="ECO:0000313" key="7">
    <source>
        <dbReference type="Proteomes" id="UP000198625"/>
    </source>
</evidence>
<dbReference type="AlphaFoldDB" id="A0A1H3P4I7"/>
<accession>A0A1H3P4I7</accession>
<organism evidence="6 7">
    <name type="scientific">Proteiniborus ethanoligenes</name>
    <dbReference type="NCBI Taxonomy" id="415015"/>
    <lineage>
        <taxon>Bacteria</taxon>
        <taxon>Bacillati</taxon>
        <taxon>Bacillota</taxon>
        <taxon>Clostridia</taxon>
        <taxon>Eubacteriales</taxon>
        <taxon>Proteiniborus</taxon>
    </lineage>
</organism>
<dbReference type="InterPro" id="IPR038765">
    <property type="entry name" value="Papain-like_cys_pep_sf"/>
</dbReference>
<evidence type="ECO:0000256" key="3">
    <source>
        <dbReference type="ARBA" id="ARBA00022801"/>
    </source>
</evidence>
<dbReference type="EMBL" id="FNQE01000012">
    <property type="protein sequence ID" value="SDY95299.1"/>
    <property type="molecule type" value="Genomic_DNA"/>
</dbReference>
<evidence type="ECO:0000259" key="5">
    <source>
        <dbReference type="PROSITE" id="PS51935"/>
    </source>
</evidence>
<reference evidence="7" key="1">
    <citation type="submission" date="2016-10" db="EMBL/GenBank/DDBJ databases">
        <authorList>
            <person name="Varghese N."/>
            <person name="Submissions S."/>
        </authorList>
    </citation>
    <scope>NUCLEOTIDE SEQUENCE [LARGE SCALE GENOMIC DNA]</scope>
    <source>
        <strain evidence="7">DSM 21650</strain>
    </source>
</reference>
<dbReference type="SUPFAM" id="SSF54001">
    <property type="entry name" value="Cysteine proteinases"/>
    <property type="match status" value="1"/>
</dbReference>
<dbReference type="Pfam" id="PF00877">
    <property type="entry name" value="NLPC_P60"/>
    <property type="match status" value="1"/>
</dbReference>
<dbReference type="RefSeq" id="WP_244270488.1">
    <property type="nucleotide sequence ID" value="NZ_FNQE01000012.1"/>
</dbReference>
<evidence type="ECO:0000256" key="1">
    <source>
        <dbReference type="ARBA" id="ARBA00007074"/>
    </source>
</evidence>
<dbReference type="STRING" id="415015.SAMN05660462_01345"/>
<gene>
    <name evidence="6" type="ORF">SAMN05660462_01345</name>
</gene>
<evidence type="ECO:0000256" key="2">
    <source>
        <dbReference type="ARBA" id="ARBA00022670"/>
    </source>
</evidence>
<dbReference type="Gene3D" id="3.90.1720.10">
    <property type="entry name" value="endopeptidase domain like (from Nostoc punctiforme)"/>
    <property type="match status" value="1"/>
</dbReference>
<dbReference type="InterPro" id="IPR000064">
    <property type="entry name" value="NLP_P60_dom"/>
</dbReference>
<protein>
    <submittedName>
        <fullName evidence="6">NlpC/P60 family protein</fullName>
    </submittedName>
</protein>
<dbReference type="GO" id="GO:0008234">
    <property type="term" value="F:cysteine-type peptidase activity"/>
    <property type="evidence" value="ECO:0007669"/>
    <property type="project" value="UniProtKB-KW"/>
</dbReference>
<keyword evidence="7" id="KW-1185">Reference proteome</keyword>
<evidence type="ECO:0000313" key="6">
    <source>
        <dbReference type="EMBL" id="SDY95299.1"/>
    </source>
</evidence>
<sequence>MEENIQEKIYGVLKKYRNAKFLRNGRILEEGIDCLGFIKLFYEDFGIYVPGDDGKPIEEEWYKKDPERYIRGIKSLGYKDVKIDELQALDLAYFVISHDVITHAGIMISDREFVHMSPKSGLLISRLERHWRRRFRGAIRFF</sequence>
<dbReference type="GO" id="GO:0006508">
    <property type="term" value="P:proteolysis"/>
    <property type="evidence" value="ECO:0007669"/>
    <property type="project" value="UniProtKB-KW"/>
</dbReference>
<keyword evidence="3" id="KW-0378">Hydrolase</keyword>
<dbReference type="Proteomes" id="UP000198625">
    <property type="component" value="Unassembled WGS sequence"/>
</dbReference>
<name>A0A1H3P4I7_9FIRM</name>
<feature type="domain" description="NlpC/P60" evidence="5">
    <location>
        <begin position="3"/>
        <end position="142"/>
    </location>
</feature>
<keyword evidence="4" id="KW-0788">Thiol protease</keyword>
<comment type="similarity">
    <text evidence="1">Belongs to the peptidase C40 family.</text>
</comment>